<dbReference type="GO" id="GO:1990269">
    <property type="term" value="F:RNA polymerase II C-terminal domain phosphoserine binding"/>
    <property type="evidence" value="ECO:0007669"/>
    <property type="project" value="TreeGrafter"/>
</dbReference>
<dbReference type="InterPro" id="IPR007149">
    <property type="entry name" value="Leo1"/>
</dbReference>
<feature type="compositionally biased region" description="Acidic residues" evidence="1">
    <location>
        <begin position="496"/>
        <end position="506"/>
    </location>
</feature>
<feature type="compositionally biased region" description="Basic residues" evidence="1">
    <location>
        <begin position="641"/>
        <end position="653"/>
    </location>
</feature>
<organism evidence="2 3">
    <name type="scientific">Polyporus arcularius HHB13444</name>
    <dbReference type="NCBI Taxonomy" id="1314778"/>
    <lineage>
        <taxon>Eukaryota</taxon>
        <taxon>Fungi</taxon>
        <taxon>Dikarya</taxon>
        <taxon>Basidiomycota</taxon>
        <taxon>Agaricomycotina</taxon>
        <taxon>Agaricomycetes</taxon>
        <taxon>Polyporales</taxon>
        <taxon>Polyporaceae</taxon>
        <taxon>Polyporus</taxon>
    </lineage>
</organism>
<name>A0A5C3PHF0_9APHY</name>
<feature type="compositionally biased region" description="Acidic residues" evidence="1">
    <location>
        <begin position="551"/>
        <end position="561"/>
    </location>
</feature>
<dbReference type="GO" id="GO:0016593">
    <property type="term" value="C:Cdc73/Paf1 complex"/>
    <property type="evidence" value="ECO:0007669"/>
    <property type="project" value="InterPro"/>
</dbReference>
<feature type="region of interest" description="Disordered" evidence="1">
    <location>
        <begin position="1"/>
        <end position="31"/>
    </location>
</feature>
<dbReference type="GO" id="GO:0006368">
    <property type="term" value="P:transcription elongation by RNA polymerase II"/>
    <property type="evidence" value="ECO:0007669"/>
    <property type="project" value="InterPro"/>
</dbReference>
<sequence>METKHMGSYVLLKHTSRSQRAESRERRRTEESCAGCRRFGAAIDGPCSGSEQSVRLLWAADAAAKKMGGEDERVGRARATVPQGVVEASHVQLAPGRTRWWRSSASLSRPPTMSSLAGALEPKQELHDAPMASPKAEDDIDAIPSHSQPDPTADEDDKHELNDLFGEGEDVNMVEHEAESSALSEPQDQDDRLSTPERRHREHLEYAEDDEPEQNIAEHKLEAEVAIPNIPVPKSSDGNYWVIRMPNFIKVDSKPFHPDTYVGPEHEDEDSHHPESVREKSMSIKLKVENTVRWRWTRDEFGQDRRQSNSRVVRWSDGSLSLQLGKELFDISQSIDTSGAAPRQALGTPGGLTPSQSLSAAPSLSQSVSQSQPTPGASGSTTHAQGLTYLVAQHKRAEILQCEAVVTGYMSLRPTGMQSETHRMLVRAVGQKHSRVARLRMAPDPTFDPEREKIELAKAAARKPRKSRAGAGEDDGFGGTRRRRSGYSRKRTGDDMWSDDDDDDDGPFGRGGSEDEYGDDSADRKKRRQAMDEDRKKGPGEYQTDDFVVADTDEDDDDFGEDSGRRKRKRSAREREDDPEDDLEKLEAKISQNEAQERKRRQRDGDTVPEGGGGADEDAHGGGEDAMDVESEEEDDDFGVRRGRGTAGRKRRAIGIYEDEDD</sequence>
<proteinExistence type="predicted"/>
<evidence type="ECO:0000313" key="2">
    <source>
        <dbReference type="EMBL" id="TFK89175.1"/>
    </source>
</evidence>
<reference evidence="2 3" key="1">
    <citation type="journal article" date="2019" name="Nat. Ecol. Evol.">
        <title>Megaphylogeny resolves global patterns of mushroom evolution.</title>
        <authorList>
            <person name="Varga T."/>
            <person name="Krizsan K."/>
            <person name="Foldi C."/>
            <person name="Dima B."/>
            <person name="Sanchez-Garcia M."/>
            <person name="Sanchez-Ramirez S."/>
            <person name="Szollosi G.J."/>
            <person name="Szarkandi J.G."/>
            <person name="Papp V."/>
            <person name="Albert L."/>
            <person name="Andreopoulos W."/>
            <person name="Angelini C."/>
            <person name="Antonin V."/>
            <person name="Barry K.W."/>
            <person name="Bougher N.L."/>
            <person name="Buchanan P."/>
            <person name="Buyck B."/>
            <person name="Bense V."/>
            <person name="Catcheside P."/>
            <person name="Chovatia M."/>
            <person name="Cooper J."/>
            <person name="Damon W."/>
            <person name="Desjardin D."/>
            <person name="Finy P."/>
            <person name="Geml J."/>
            <person name="Haridas S."/>
            <person name="Hughes K."/>
            <person name="Justo A."/>
            <person name="Karasinski D."/>
            <person name="Kautmanova I."/>
            <person name="Kiss B."/>
            <person name="Kocsube S."/>
            <person name="Kotiranta H."/>
            <person name="LaButti K.M."/>
            <person name="Lechner B.E."/>
            <person name="Liimatainen K."/>
            <person name="Lipzen A."/>
            <person name="Lukacs Z."/>
            <person name="Mihaltcheva S."/>
            <person name="Morgado L.N."/>
            <person name="Niskanen T."/>
            <person name="Noordeloos M.E."/>
            <person name="Ohm R.A."/>
            <person name="Ortiz-Santana B."/>
            <person name="Ovrebo C."/>
            <person name="Racz N."/>
            <person name="Riley R."/>
            <person name="Savchenko A."/>
            <person name="Shiryaev A."/>
            <person name="Soop K."/>
            <person name="Spirin V."/>
            <person name="Szebenyi C."/>
            <person name="Tomsovsky M."/>
            <person name="Tulloss R.E."/>
            <person name="Uehling J."/>
            <person name="Grigoriev I.V."/>
            <person name="Vagvolgyi C."/>
            <person name="Papp T."/>
            <person name="Martin F.M."/>
            <person name="Miettinen O."/>
            <person name="Hibbett D.S."/>
            <person name="Nagy L.G."/>
        </authorList>
    </citation>
    <scope>NUCLEOTIDE SEQUENCE [LARGE SCALE GENOMIC DNA]</scope>
    <source>
        <strain evidence="2 3">HHB13444</strain>
    </source>
</reference>
<dbReference type="EMBL" id="ML211085">
    <property type="protein sequence ID" value="TFK89175.1"/>
    <property type="molecule type" value="Genomic_DNA"/>
</dbReference>
<keyword evidence="3" id="KW-1185">Reference proteome</keyword>
<feature type="region of interest" description="Disordered" evidence="1">
    <location>
        <begin position="458"/>
        <end position="662"/>
    </location>
</feature>
<feature type="region of interest" description="Disordered" evidence="1">
    <location>
        <begin position="176"/>
        <end position="197"/>
    </location>
</feature>
<evidence type="ECO:0000256" key="1">
    <source>
        <dbReference type="SAM" id="MobiDB-lite"/>
    </source>
</evidence>
<dbReference type="Proteomes" id="UP000308197">
    <property type="component" value="Unassembled WGS sequence"/>
</dbReference>
<feature type="region of interest" description="Disordered" evidence="1">
    <location>
        <begin position="339"/>
        <end position="382"/>
    </location>
</feature>
<dbReference type="GO" id="GO:0032968">
    <property type="term" value="P:positive regulation of transcription elongation by RNA polymerase II"/>
    <property type="evidence" value="ECO:0007669"/>
    <property type="project" value="TreeGrafter"/>
</dbReference>
<feature type="compositionally biased region" description="Basic and acidic residues" evidence="1">
    <location>
        <begin position="529"/>
        <end position="539"/>
    </location>
</feature>
<dbReference type="AlphaFoldDB" id="A0A5C3PHF0"/>
<dbReference type="PANTHER" id="PTHR23146:SF0">
    <property type="entry name" value="RNA POLYMERASE-ASSOCIATED PROTEIN LEO1"/>
    <property type="match status" value="1"/>
</dbReference>
<dbReference type="InParanoid" id="A0A5C3PHF0"/>
<protein>
    <submittedName>
        <fullName evidence="2">Leo1-domain-containing protein</fullName>
    </submittedName>
</protein>
<accession>A0A5C3PHF0</accession>
<evidence type="ECO:0000313" key="3">
    <source>
        <dbReference type="Proteomes" id="UP000308197"/>
    </source>
</evidence>
<feature type="compositionally biased region" description="Low complexity" evidence="1">
    <location>
        <begin position="353"/>
        <end position="375"/>
    </location>
</feature>
<gene>
    <name evidence="2" type="ORF">K466DRAFT_40767</name>
</gene>
<dbReference type="STRING" id="1314778.A0A5C3PHF0"/>
<feature type="compositionally biased region" description="Basic residues" evidence="1">
    <location>
        <begin position="480"/>
        <end position="490"/>
    </location>
</feature>
<feature type="compositionally biased region" description="Basic and acidic residues" evidence="1">
    <location>
        <begin position="19"/>
        <end position="31"/>
    </location>
</feature>
<feature type="compositionally biased region" description="Acidic residues" evidence="1">
    <location>
        <begin position="625"/>
        <end position="637"/>
    </location>
</feature>
<dbReference type="PANTHER" id="PTHR23146">
    <property type="entry name" value="LEO1 PROTEIN"/>
    <property type="match status" value="1"/>
</dbReference>
<feature type="region of interest" description="Disordered" evidence="1">
    <location>
        <begin position="122"/>
        <end position="160"/>
    </location>
</feature>
<dbReference type="Pfam" id="PF04004">
    <property type="entry name" value="Leo1"/>
    <property type="match status" value="1"/>
</dbReference>